<dbReference type="GO" id="GO:0006310">
    <property type="term" value="P:DNA recombination"/>
    <property type="evidence" value="ECO:0007669"/>
    <property type="project" value="UniProtKB-KW"/>
</dbReference>
<evidence type="ECO:0000313" key="8">
    <source>
        <dbReference type="EMBL" id="PFX13622.1"/>
    </source>
</evidence>
<evidence type="ECO:0000313" key="9">
    <source>
        <dbReference type="Proteomes" id="UP000225706"/>
    </source>
</evidence>
<gene>
    <name evidence="8" type="primary">TTC28</name>
    <name evidence="8" type="ORF">AWC38_SpisGene22280</name>
</gene>
<reference evidence="9" key="1">
    <citation type="journal article" date="2017" name="bioRxiv">
        <title>Comparative analysis of the genomes of Stylophora pistillata and Acropora digitifera provides evidence for extensive differences between species of corals.</title>
        <authorList>
            <person name="Voolstra C.R."/>
            <person name="Li Y."/>
            <person name="Liew Y.J."/>
            <person name="Baumgarten S."/>
            <person name="Zoccola D."/>
            <person name="Flot J.-F."/>
            <person name="Tambutte S."/>
            <person name="Allemand D."/>
            <person name="Aranda M."/>
        </authorList>
    </citation>
    <scope>NUCLEOTIDE SEQUENCE [LARGE SCALE GENOMIC DNA]</scope>
</reference>
<feature type="repeat" description="TPR" evidence="5">
    <location>
        <begin position="297"/>
        <end position="330"/>
    </location>
</feature>
<dbReference type="GO" id="GO:0003677">
    <property type="term" value="F:DNA binding"/>
    <property type="evidence" value="ECO:0007669"/>
    <property type="project" value="InterPro"/>
</dbReference>
<evidence type="ECO:0000256" key="5">
    <source>
        <dbReference type="PROSITE-ProRule" id="PRU00339"/>
    </source>
</evidence>
<dbReference type="PROSITE" id="PS50005">
    <property type="entry name" value="TPR"/>
    <property type="match status" value="7"/>
</dbReference>
<keyword evidence="4" id="KW-0233">DNA recombination</keyword>
<dbReference type="Proteomes" id="UP000225706">
    <property type="component" value="Unassembled WGS sequence"/>
</dbReference>
<dbReference type="GO" id="GO:0015074">
    <property type="term" value="P:DNA integration"/>
    <property type="evidence" value="ECO:0007669"/>
    <property type="project" value="InterPro"/>
</dbReference>
<feature type="repeat" description="TPR" evidence="5">
    <location>
        <begin position="377"/>
        <end position="410"/>
    </location>
</feature>
<dbReference type="SUPFAM" id="SSF56349">
    <property type="entry name" value="DNA breaking-rejoining enzymes"/>
    <property type="match status" value="1"/>
</dbReference>
<proteinExistence type="predicted"/>
<keyword evidence="9" id="KW-1185">Reference proteome</keyword>
<feature type="repeat" description="TPR" evidence="5">
    <location>
        <begin position="257"/>
        <end position="290"/>
    </location>
</feature>
<protein>
    <submittedName>
        <fullName evidence="8">Tetratricopeptide repeat protein 28</fullName>
    </submittedName>
</protein>
<dbReference type="Pfam" id="PF13424">
    <property type="entry name" value="TPR_12"/>
    <property type="match status" value="4"/>
</dbReference>
<dbReference type="PANTHER" id="PTHR45954:SF1">
    <property type="entry name" value="LD33695P"/>
    <property type="match status" value="1"/>
</dbReference>
<dbReference type="InterPro" id="IPR002104">
    <property type="entry name" value="Integrase_catalytic"/>
</dbReference>
<evidence type="ECO:0000256" key="6">
    <source>
        <dbReference type="SAM" id="MobiDB-lite"/>
    </source>
</evidence>
<evidence type="ECO:0000256" key="2">
    <source>
        <dbReference type="ARBA" id="ARBA00022490"/>
    </source>
</evidence>
<dbReference type="InterPro" id="IPR019734">
    <property type="entry name" value="TPR_rpt"/>
</dbReference>
<dbReference type="PROSITE" id="PS50293">
    <property type="entry name" value="TPR_REGION"/>
    <property type="match status" value="1"/>
</dbReference>
<sequence>MDARGRLLSTKEVIGESVTCGRLGLVFQSIGEYQKAKEYHEKALAIATEIGNREGEWTCNGNLGDVFESLGEYQRAKAYYEKALAIATEIGNREGEETCNGNLGTVFQSLGEYQKAKEYHEKALAIATESGDRKGEGTWYGNLGNVFQSLGEYQKAKEYYEKALAIQTDIGDRKGEGTCNGNLGNVLESLGEYQKAKEYHEKALAIATEIGNRKEEETRNGNLGNVFESLGEYQKAKEYHEKALDIATEIGNRQGEGIWYGNLGNVFQSIGEYQKAKEYYEKALAIATETGNRKGEGIWYGNLGNVFQSLDEYQKAKEYYEKALAIATETGDRKGEGTCYGNLGNVFKSIGEYQKAKEYLEKALAIATEIGDRKGEGTWYGNLGTVFDSLGEYQKAKEYNEKALAIATEIGDRKGEETRNGNLGTVFQSLGEYQKAKEHHEKALAIATESGDRKGEGTCLCASYYACDFGINEESSKTSKGFDELSHKIDQLTAVVGNFAPVIAELKAAYDAGLNEDSPDDSEDDNGVVGEPPAKKSKSSSDNEKPVADGLVDVVVQEVTEDEQTGKALNEKIAQVLNNILASGLSEHVLTKRKEDIKRPENCKLLQVTKVNTEIWDIAQKTTRSMDARIQKKQETLNKGLTPLAYLTGKVGETVENQAPLPAPEEIWESRTRSVLLIAAANHDLIMCRRDIFKCLATHTAEDREGKVTCNLNCPKLAIPTLVPQAPASVDQETHSTASTEDQCPLALQEGQTSSSWGEAQTDGLSFVRRSLANKGFSPVGIVVDFLQELYDSGLGYSCINTARSALSTFVILENNVTIGAHPLVQCFIRGVFQGRPALPRFTSMWDTSIVLRYLQTLHPLTDLSLKNLTYKLIMMCALVTGQSCQTIHLMSLKNRHMDEDKSYLFYNDQLVKQSAPGREQPVLTIPRFTCVASTLKEYLSRTQDLRDGENQLFISVIRPYKKVSKETISRCIKEVMALSGIDTTMFTPHSTRAASTSKVFNKVPLQTIMKSASWRSDCVFNKFYNKPIARSSENSFGHVLLSAV</sequence>
<dbReference type="GO" id="GO:0005938">
    <property type="term" value="C:cell cortex"/>
    <property type="evidence" value="ECO:0007669"/>
    <property type="project" value="TreeGrafter"/>
</dbReference>
<evidence type="ECO:0000256" key="3">
    <source>
        <dbReference type="ARBA" id="ARBA00022737"/>
    </source>
</evidence>
<organism evidence="8 9">
    <name type="scientific">Stylophora pistillata</name>
    <name type="common">Smooth cauliflower coral</name>
    <dbReference type="NCBI Taxonomy" id="50429"/>
    <lineage>
        <taxon>Eukaryota</taxon>
        <taxon>Metazoa</taxon>
        <taxon>Cnidaria</taxon>
        <taxon>Anthozoa</taxon>
        <taxon>Hexacorallia</taxon>
        <taxon>Scleractinia</taxon>
        <taxon>Astrocoeniina</taxon>
        <taxon>Pocilloporidae</taxon>
        <taxon>Stylophora</taxon>
    </lineage>
</organism>
<dbReference type="Gene3D" id="1.10.443.10">
    <property type="entry name" value="Intergrase catalytic core"/>
    <property type="match status" value="1"/>
</dbReference>
<dbReference type="Gene3D" id="1.25.40.10">
    <property type="entry name" value="Tetratricopeptide repeat domain"/>
    <property type="match status" value="3"/>
</dbReference>
<dbReference type="GO" id="GO:0001965">
    <property type="term" value="F:G-protein alpha-subunit binding"/>
    <property type="evidence" value="ECO:0007669"/>
    <property type="project" value="TreeGrafter"/>
</dbReference>
<dbReference type="AlphaFoldDB" id="A0A2B4RBL6"/>
<dbReference type="Pfam" id="PF00589">
    <property type="entry name" value="Phage_integrase"/>
    <property type="match status" value="1"/>
</dbReference>
<keyword evidence="2" id="KW-0963">Cytoplasm</keyword>
<dbReference type="SUPFAM" id="SSF48452">
    <property type="entry name" value="TPR-like"/>
    <property type="match status" value="3"/>
</dbReference>
<dbReference type="InterPro" id="IPR011990">
    <property type="entry name" value="TPR-like_helical_dom_sf"/>
</dbReference>
<dbReference type="InterPro" id="IPR013762">
    <property type="entry name" value="Integrase-like_cat_sf"/>
</dbReference>
<feature type="compositionally biased region" description="Acidic residues" evidence="6">
    <location>
        <begin position="517"/>
        <end position="526"/>
    </location>
</feature>
<dbReference type="GO" id="GO:0000132">
    <property type="term" value="P:establishment of mitotic spindle orientation"/>
    <property type="evidence" value="ECO:0007669"/>
    <property type="project" value="TreeGrafter"/>
</dbReference>
<dbReference type="SMART" id="SM00028">
    <property type="entry name" value="TPR"/>
    <property type="match status" value="11"/>
</dbReference>
<dbReference type="InterPro" id="IPR011010">
    <property type="entry name" value="DNA_brk_join_enz"/>
</dbReference>
<keyword evidence="3" id="KW-0677">Repeat</keyword>
<comment type="subcellular location">
    <subcellularLocation>
        <location evidence="1">Cytoplasm</location>
    </subcellularLocation>
</comment>
<dbReference type="PANTHER" id="PTHR45954">
    <property type="entry name" value="LD33695P"/>
    <property type="match status" value="1"/>
</dbReference>
<feature type="repeat" description="TPR" evidence="5">
    <location>
        <begin position="337"/>
        <end position="370"/>
    </location>
</feature>
<evidence type="ECO:0000256" key="4">
    <source>
        <dbReference type="ARBA" id="ARBA00023172"/>
    </source>
</evidence>
<evidence type="ECO:0000259" key="7">
    <source>
        <dbReference type="Pfam" id="PF00589"/>
    </source>
</evidence>
<keyword evidence="5" id="KW-0802">TPR repeat</keyword>
<feature type="repeat" description="TPR" evidence="5">
    <location>
        <begin position="137"/>
        <end position="170"/>
    </location>
</feature>
<name>A0A2B4RBL6_STYPI</name>
<feature type="region of interest" description="Disordered" evidence="6">
    <location>
        <begin position="514"/>
        <end position="547"/>
    </location>
</feature>
<comment type="caution">
    <text evidence="8">The sequence shown here is derived from an EMBL/GenBank/DDBJ whole genome shotgun (WGS) entry which is preliminary data.</text>
</comment>
<dbReference type="Pfam" id="PF13374">
    <property type="entry name" value="TPR_10"/>
    <property type="match status" value="3"/>
</dbReference>
<dbReference type="OrthoDB" id="1872379at2759"/>
<feature type="domain" description="Tyr recombinase" evidence="7">
    <location>
        <begin position="867"/>
        <end position="1021"/>
    </location>
</feature>
<dbReference type="InterPro" id="IPR052386">
    <property type="entry name" value="GPSM"/>
</dbReference>
<dbReference type="EMBL" id="LSMT01000931">
    <property type="protein sequence ID" value="PFX13622.1"/>
    <property type="molecule type" value="Genomic_DNA"/>
</dbReference>
<evidence type="ECO:0000256" key="1">
    <source>
        <dbReference type="ARBA" id="ARBA00004496"/>
    </source>
</evidence>
<feature type="repeat" description="TPR" evidence="5">
    <location>
        <begin position="217"/>
        <end position="250"/>
    </location>
</feature>
<dbReference type="GO" id="GO:0005092">
    <property type="term" value="F:GDP-dissociation inhibitor activity"/>
    <property type="evidence" value="ECO:0007669"/>
    <property type="project" value="TreeGrafter"/>
</dbReference>
<accession>A0A2B4RBL6</accession>
<feature type="repeat" description="TPR" evidence="5">
    <location>
        <begin position="97"/>
        <end position="130"/>
    </location>
</feature>